<dbReference type="GO" id="GO:0003677">
    <property type="term" value="F:DNA binding"/>
    <property type="evidence" value="ECO:0007669"/>
    <property type="project" value="UniProtKB-KW"/>
</dbReference>
<dbReference type="InterPro" id="IPR016032">
    <property type="entry name" value="Sig_transdc_resp-reg_C-effctor"/>
</dbReference>
<dbReference type="GO" id="GO:0000160">
    <property type="term" value="P:phosphorelay signal transduction system"/>
    <property type="evidence" value="ECO:0007669"/>
    <property type="project" value="InterPro"/>
</dbReference>
<protein>
    <submittedName>
        <fullName evidence="4">DNA-binding response regulator, NarL/FixJ family, contains REC and HTH domains</fullName>
    </submittedName>
</protein>
<evidence type="ECO:0000313" key="4">
    <source>
        <dbReference type="EMBL" id="SDR82132.1"/>
    </source>
</evidence>
<dbReference type="EMBL" id="LT629749">
    <property type="protein sequence ID" value="SDR82132.1"/>
    <property type="molecule type" value="Genomic_DNA"/>
</dbReference>
<dbReference type="InterPro" id="IPR001789">
    <property type="entry name" value="Sig_transdc_resp-reg_receiver"/>
</dbReference>
<dbReference type="Gene3D" id="3.40.50.2300">
    <property type="match status" value="1"/>
</dbReference>
<comment type="caution">
    <text evidence="2">Lacks conserved residue(s) required for the propagation of feature annotation.</text>
</comment>
<dbReference type="SUPFAM" id="SSF52172">
    <property type="entry name" value="CheY-like"/>
    <property type="match status" value="1"/>
</dbReference>
<dbReference type="GO" id="GO:0006355">
    <property type="term" value="P:regulation of DNA-templated transcription"/>
    <property type="evidence" value="ECO:0007669"/>
    <property type="project" value="InterPro"/>
</dbReference>
<dbReference type="SUPFAM" id="SSF46894">
    <property type="entry name" value="C-terminal effector domain of the bipartite response regulators"/>
    <property type="match status" value="1"/>
</dbReference>
<dbReference type="InterPro" id="IPR036388">
    <property type="entry name" value="WH-like_DNA-bd_sf"/>
</dbReference>
<dbReference type="InterPro" id="IPR011006">
    <property type="entry name" value="CheY-like_superfamily"/>
</dbReference>
<dbReference type="AlphaFoldDB" id="A0A1H1M6J0"/>
<accession>A0A1H1M6J0</accession>
<keyword evidence="1 4" id="KW-0238">DNA-binding</keyword>
<evidence type="ECO:0000256" key="1">
    <source>
        <dbReference type="ARBA" id="ARBA00023125"/>
    </source>
</evidence>
<evidence type="ECO:0000256" key="2">
    <source>
        <dbReference type="PROSITE-ProRule" id="PRU00169"/>
    </source>
</evidence>
<dbReference type="PROSITE" id="PS50110">
    <property type="entry name" value="RESPONSE_REGULATORY"/>
    <property type="match status" value="1"/>
</dbReference>
<proteinExistence type="predicted"/>
<name>A0A1H1M6J0_9ACTN</name>
<evidence type="ECO:0000259" key="3">
    <source>
        <dbReference type="PROSITE" id="PS50110"/>
    </source>
</evidence>
<organism evidence="4 5">
    <name type="scientific">Friedmanniella luteola</name>
    <dbReference type="NCBI Taxonomy" id="546871"/>
    <lineage>
        <taxon>Bacteria</taxon>
        <taxon>Bacillati</taxon>
        <taxon>Actinomycetota</taxon>
        <taxon>Actinomycetes</taxon>
        <taxon>Propionibacteriales</taxon>
        <taxon>Nocardioidaceae</taxon>
        <taxon>Friedmanniella</taxon>
    </lineage>
</organism>
<evidence type="ECO:0000313" key="5">
    <source>
        <dbReference type="Proteomes" id="UP000199092"/>
    </source>
</evidence>
<feature type="domain" description="Response regulatory" evidence="3">
    <location>
        <begin position="6"/>
        <end position="114"/>
    </location>
</feature>
<reference evidence="4 5" key="1">
    <citation type="submission" date="2016-10" db="EMBL/GenBank/DDBJ databases">
        <authorList>
            <person name="de Groot N.N."/>
        </authorList>
    </citation>
    <scope>NUCLEOTIDE SEQUENCE [LARGE SCALE GENOMIC DNA]</scope>
    <source>
        <strain evidence="4 5">DSM 21741</strain>
    </source>
</reference>
<sequence>MAVRPQLAISDPLPVYRLGVAAALVDFGASVDTPSDLHSWCLDVPDRLAVLTVLTNQHWLLLEELGRLPHVSVIAVLADSNADAEFRAFNAGAVGVVRRDAEPEEFRRIVAAILEGCATIPVPVLRRLISQEPNVSGAPTSSELAWLSALAAGATVSDVAHRAGYSERMMFRLLAEVYRKLGTSRRIDAVMTAKKLGLIE</sequence>
<dbReference type="STRING" id="546871.SAMN04488543_0554"/>
<gene>
    <name evidence="4" type="ORF">SAMN04488543_0554</name>
</gene>
<keyword evidence="5" id="KW-1185">Reference proteome</keyword>
<dbReference type="Gene3D" id="1.10.10.10">
    <property type="entry name" value="Winged helix-like DNA-binding domain superfamily/Winged helix DNA-binding domain"/>
    <property type="match status" value="1"/>
</dbReference>
<dbReference type="Proteomes" id="UP000199092">
    <property type="component" value="Chromosome I"/>
</dbReference>